<evidence type="ECO:0000313" key="2">
    <source>
        <dbReference type="Proteomes" id="UP000553209"/>
    </source>
</evidence>
<comment type="caution">
    <text evidence="1">The sequence shown here is derived from an EMBL/GenBank/DDBJ whole genome shotgun (WGS) entry which is preliminary data.</text>
</comment>
<keyword evidence="2" id="KW-1185">Reference proteome</keyword>
<dbReference type="InterPro" id="IPR011047">
    <property type="entry name" value="Quinoprotein_ADH-like_sf"/>
</dbReference>
<proteinExistence type="predicted"/>
<name>A0A7X6MEK0_9ACTN</name>
<gene>
    <name evidence="1" type="ORF">HGB44_20775</name>
</gene>
<dbReference type="Proteomes" id="UP000553209">
    <property type="component" value="Unassembled WGS sequence"/>
</dbReference>
<accession>A0A7X6MEK0</accession>
<protein>
    <submittedName>
        <fullName evidence="1">Uncharacterized protein</fullName>
    </submittedName>
</protein>
<dbReference type="AlphaFoldDB" id="A0A7X6MEK0"/>
<evidence type="ECO:0000313" key="1">
    <source>
        <dbReference type="EMBL" id="NKZ00084.1"/>
    </source>
</evidence>
<organism evidence="1 2">
    <name type="scientific">Nocardiopsis alborubida</name>
    <dbReference type="NCBI Taxonomy" id="146802"/>
    <lineage>
        <taxon>Bacteria</taxon>
        <taxon>Bacillati</taxon>
        <taxon>Actinomycetota</taxon>
        <taxon>Actinomycetes</taxon>
        <taxon>Streptosporangiales</taxon>
        <taxon>Nocardiopsidaceae</taxon>
        <taxon>Nocardiopsis</taxon>
    </lineage>
</organism>
<dbReference type="RefSeq" id="WP_061080224.1">
    <property type="nucleotide sequence ID" value="NZ_JAAXPG010000020.1"/>
</dbReference>
<sequence>MRETRLLGEDWHGARLQLVRDTLLVVVDDESELGLLNDGFLAAAFDLRSRRPLGPALSFASPIHLVDLPALGPEPVLAFTTSKDLVIADVRDGSVLETFPLPGTRTGEQVYDMCYLALGHYGGRDLLFLHEGGYGTYDHWVSAMDLATGEPVPAMTYEHYRYREVSERLTLRHGYLAWPSTEEVVEFGAEDFSVFDKCFVYVQRADDGAWVGKVGLYSGVPEDRDVEIAHAAGRTYLAEAGNIVTLPDLEPVFPEDPWVLVSRVTEWGGRPVAVLIQRRRYLQEPSGQLCHLFLDTDAPEKAVIPWSVPPQVHDLLATPDGTIVVSSAEGVHVLDVDPVP</sequence>
<dbReference type="EMBL" id="JAAXPG010000020">
    <property type="protein sequence ID" value="NKZ00084.1"/>
    <property type="molecule type" value="Genomic_DNA"/>
</dbReference>
<reference evidence="1 2" key="1">
    <citation type="submission" date="2020-04" db="EMBL/GenBank/DDBJ databases">
        <title>MicrobeNet Type strains.</title>
        <authorList>
            <person name="Nicholson A.C."/>
        </authorList>
    </citation>
    <scope>NUCLEOTIDE SEQUENCE [LARGE SCALE GENOMIC DNA]</scope>
    <source>
        <strain evidence="1 2">ATCC 23612</strain>
    </source>
</reference>
<dbReference type="SUPFAM" id="SSF50998">
    <property type="entry name" value="Quinoprotein alcohol dehydrogenase-like"/>
    <property type="match status" value="1"/>
</dbReference>